<evidence type="ECO:0000256" key="1">
    <source>
        <dbReference type="SAM" id="MobiDB-lite"/>
    </source>
</evidence>
<proteinExistence type="predicted"/>
<dbReference type="EMBL" id="JBHUDK010000028">
    <property type="protein sequence ID" value="MFD1601012.1"/>
    <property type="molecule type" value="Genomic_DNA"/>
</dbReference>
<reference evidence="2 3" key="1">
    <citation type="journal article" date="2019" name="Int. J. Syst. Evol. Microbiol.">
        <title>The Global Catalogue of Microorganisms (GCM) 10K type strain sequencing project: providing services to taxonomists for standard genome sequencing and annotation.</title>
        <authorList>
            <consortium name="The Broad Institute Genomics Platform"/>
            <consortium name="The Broad Institute Genome Sequencing Center for Infectious Disease"/>
            <person name="Wu L."/>
            <person name="Ma J."/>
        </authorList>
    </citation>
    <scope>NUCLEOTIDE SEQUENCE [LARGE SCALE GENOMIC DNA]</scope>
    <source>
        <strain evidence="2 3">CGMCC 1.12121</strain>
    </source>
</reference>
<feature type="region of interest" description="Disordered" evidence="1">
    <location>
        <begin position="1"/>
        <end position="21"/>
    </location>
</feature>
<keyword evidence="3" id="KW-1185">Reference proteome</keyword>
<protein>
    <submittedName>
        <fullName evidence="2">Uncharacterized protein</fullName>
    </submittedName>
</protein>
<dbReference type="AlphaFoldDB" id="A0ABD6CVH1"/>
<organism evidence="2 3">
    <name type="scientific">Halobellus rarus</name>
    <dbReference type="NCBI Taxonomy" id="1126237"/>
    <lineage>
        <taxon>Archaea</taxon>
        <taxon>Methanobacteriati</taxon>
        <taxon>Methanobacteriota</taxon>
        <taxon>Stenosarchaea group</taxon>
        <taxon>Halobacteria</taxon>
        <taxon>Halobacteriales</taxon>
        <taxon>Haloferacaceae</taxon>
        <taxon>Halobellus</taxon>
    </lineage>
</organism>
<evidence type="ECO:0000313" key="2">
    <source>
        <dbReference type="EMBL" id="MFD1601012.1"/>
    </source>
</evidence>
<evidence type="ECO:0000313" key="3">
    <source>
        <dbReference type="Proteomes" id="UP001597085"/>
    </source>
</evidence>
<comment type="caution">
    <text evidence="2">The sequence shown here is derived from an EMBL/GenBank/DDBJ whole genome shotgun (WGS) entry which is preliminary data.</text>
</comment>
<dbReference type="RefSeq" id="WP_390278763.1">
    <property type="nucleotide sequence ID" value="NZ_JBHUDK010000028.1"/>
</dbReference>
<dbReference type="Proteomes" id="UP001597085">
    <property type="component" value="Unassembled WGS sequence"/>
</dbReference>
<name>A0ABD6CVH1_9EURY</name>
<sequence length="165" mass="17816">MQYDTLRGLETPDTADASTANNTCGICGREVTGISARAPGRRTLEPCGHAVSFLSADELRARERMSESGRMLTDGGEQTLQGYDMADHVDVEAAVEAIEESDDVRDVYLDVVAGLTQSMKVIVGGDYPTTMTFYDALREHGLTIRWATVRPDGSLRVALDAGKGE</sequence>
<accession>A0ABD6CVH1</accession>
<gene>
    <name evidence="2" type="ORF">ACFSBX_18930</name>
</gene>